<keyword evidence="3" id="KW-0813">Transport</keyword>
<dbReference type="PANTHER" id="PTHR33446:SF2">
    <property type="entry name" value="PROTEIN TONB"/>
    <property type="match status" value="1"/>
</dbReference>
<keyword evidence="5" id="KW-0997">Cell inner membrane</keyword>
<dbReference type="GO" id="GO:0055085">
    <property type="term" value="P:transmembrane transport"/>
    <property type="evidence" value="ECO:0007669"/>
    <property type="project" value="InterPro"/>
</dbReference>
<evidence type="ECO:0000256" key="10">
    <source>
        <dbReference type="SAM" id="Phobius"/>
    </source>
</evidence>
<dbReference type="Pfam" id="PF03544">
    <property type="entry name" value="TonB_C"/>
    <property type="match status" value="1"/>
</dbReference>
<evidence type="ECO:0000256" key="3">
    <source>
        <dbReference type="ARBA" id="ARBA00022448"/>
    </source>
</evidence>
<dbReference type="Gene3D" id="3.30.1150.10">
    <property type="match status" value="1"/>
</dbReference>
<sequence length="301" mass="34672">MLCRFNVMMNKFFFSFKFSESWWKDRIFIGAISFAIILHLSILMLQFALPEASTTTSHEIAVTMRPILEDVKSAEFLAQENQLGSGRFRDVHRMSSELPAQSEDVSAGNEQQLESLEKIQQQRELDFQEKFLMTVLSWQKEIEQNNRKKAMDELQSQFQAKAAMVASLEAQYLTRQQNFSRQQQIKTVDGIQAKKDASAAYLDKFREKVELYGNSNYPEIAKQQRLKGEVQLMVILNTEGGIRAIRLIQSSGFSILDEAAKASVRNVAPFGRFDANMKDISELRVVRTWRFDPAEAEFEVR</sequence>
<feature type="domain" description="TonB C-terminal" evidence="11">
    <location>
        <begin position="202"/>
        <end position="300"/>
    </location>
</feature>
<accession>A0A2U3MW79</accession>
<evidence type="ECO:0000256" key="8">
    <source>
        <dbReference type="ARBA" id="ARBA00022989"/>
    </source>
</evidence>
<name>A0A2U3MW79_9GAMM</name>
<reference evidence="13" key="1">
    <citation type="submission" date="2018-03" db="EMBL/GenBank/DDBJ databases">
        <authorList>
            <person name="Blom J."/>
        </authorList>
    </citation>
    <scope>NUCLEOTIDE SEQUENCE [LARGE SCALE GENOMIC DNA]</scope>
    <source>
        <strain evidence="13">KPC-SM-21</strain>
    </source>
</reference>
<evidence type="ECO:0000256" key="6">
    <source>
        <dbReference type="ARBA" id="ARBA00022692"/>
    </source>
</evidence>
<evidence type="ECO:0000313" key="13">
    <source>
        <dbReference type="Proteomes" id="UP000245974"/>
    </source>
</evidence>
<keyword evidence="6 10" id="KW-0812">Transmembrane</keyword>
<protein>
    <submittedName>
        <fullName evidence="12">Gram-negative bacterial tonB protein</fullName>
    </submittedName>
</protein>
<dbReference type="InterPro" id="IPR006260">
    <property type="entry name" value="TonB/TolA_C"/>
</dbReference>
<dbReference type="InterPro" id="IPR037682">
    <property type="entry name" value="TonB_C"/>
</dbReference>
<dbReference type="SUPFAM" id="SSF74653">
    <property type="entry name" value="TolA/TonB C-terminal domain"/>
    <property type="match status" value="1"/>
</dbReference>
<dbReference type="PANTHER" id="PTHR33446">
    <property type="entry name" value="PROTEIN TONB-RELATED"/>
    <property type="match status" value="1"/>
</dbReference>
<dbReference type="GO" id="GO:0031992">
    <property type="term" value="F:energy transducer activity"/>
    <property type="evidence" value="ECO:0007669"/>
    <property type="project" value="TreeGrafter"/>
</dbReference>
<evidence type="ECO:0000256" key="4">
    <source>
        <dbReference type="ARBA" id="ARBA00022475"/>
    </source>
</evidence>
<comment type="subcellular location">
    <subcellularLocation>
        <location evidence="1">Cell inner membrane</location>
        <topology evidence="1">Single-pass membrane protein</topology>
        <orientation evidence="1">Periplasmic side</orientation>
    </subcellularLocation>
</comment>
<dbReference type="PROSITE" id="PS52015">
    <property type="entry name" value="TONB_CTD"/>
    <property type="match status" value="1"/>
</dbReference>
<dbReference type="NCBIfam" id="TIGR01352">
    <property type="entry name" value="tonB_Cterm"/>
    <property type="match status" value="1"/>
</dbReference>
<dbReference type="AlphaFoldDB" id="A0A2U3MW79"/>
<keyword evidence="13" id="KW-1185">Reference proteome</keyword>
<evidence type="ECO:0000313" key="12">
    <source>
        <dbReference type="EMBL" id="SPL69687.1"/>
    </source>
</evidence>
<dbReference type="Proteomes" id="UP000245974">
    <property type="component" value="Unassembled WGS sequence"/>
</dbReference>
<evidence type="ECO:0000256" key="7">
    <source>
        <dbReference type="ARBA" id="ARBA00022927"/>
    </source>
</evidence>
<evidence type="ECO:0000256" key="9">
    <source>
        <dbReference type="ARBA" id="ARBA00023136"/>
    </source>
</evidence>
<feature type="transmembrane region" description="Helical" evidence="10">
    <location>
        <begin position="27"/>
        <end position="49"/>
    </location>
</feature>
<keyword evidence="7" id="KW-0653">Protein transport</keyword>
<gene>
    <name evidence="12" type="ORF">KPC_0865</name>
</gene>
<evidence type="ECO:0000256" key="2">
    <source>
        <dbReference type="ARBA" id="ARBA00006555"/>
    </source>
</evidence>
<keyword evidence="8 10" id="KW-1133">Transmembrane helix</keyword>
<dbReference type="InParanoid" id="A0A2U3MW79"/>
<comment type="similarity">
    <text evidence="2">Belongs to the TonB family.</text>
</comment>
<organism evidence="12 13">
    <name type="scientific">Acinetobacter stercoris</name>
    <dbReference type="NCBI Taxonomy" id="2126983"/>
    <lineage>
        <taxon>Bacteria</taxon>
        <taxon>Pseudomonadati</taxon>
        <taxon>Pseudomonadota</taxon>
        <taxon>Gammaproteobacteria</taxon>
        <taxon>Moraxellales</taxon>
        <taxon>Moraxellaceae</taxon>
        <taxon>Acinetobacter</taxon>
    </lineage>
</organism>
<keyword evidence="9 10" id="KW-0472">Membrane</keyword>
<dbReference type="EMBL" id="OOGT01000025">
    <property type="protein sequence ID" value="SPL69687.1"/>
    <property type="molecule type" value="Genomic_DNA"/>
</dbReference>
<evidence type="ECO:0000259" key="11">
    <source>
        <dbReference type="PROSITE" id="PS52015"/>
    </source>
</evidence>
<dbReference type="GO" id="GO:0015031">
    <property type="term" value="P:protein transport"/>
    <property type="evidence" value="ECO:0007669"/>
    <property type="project" value="UniProtKB-KW"/>
</dbReference>
<dbReference type="GO" id="GO:0098797">
    <property type="term" value="C:plasma membrane protein complex"/>
    <property type="evidence" value="ECO:0007669"/>
    <property type="project" value="TreeGrafter"/>
</dbReference>
<proteinExistence type="inferred from homology"/>
<evidence type="ECO:0000256" key="1">
    <source>
        <dbReference type="ARBA" id="ARBA00004383"/>
    </source>
</evidence>
<keyword evidence="4" id="KW-1003">Cell membrane</keyword>
<evidence type="ECO:0000256" key="5">
    <source>
        <dbReference type="ARBA" id="ARBA00022519"/>
    </source>
</evidence>
<dbReference type="InterPro" id="IPR051045">
    <property type="entry name" value="TonB-dependent_transducer"/>
</dbReference>